<keyword evidence="1" id="KW-0812">Transmembrane</keyword>
<feature type="transmembrane region" description="Helical" evidence="1">
    <location>
        <begin position="52"/>
        <end position="72"/>
    </location>
</feature>
<name>W7Q822_9ALTE</name>
<dbReference type="Proteomes" id="UP000019276">
    <property type="component" value="Unassembled WGS sequence"/>
</dbReference>
<gene>
    <name evidence="2" type="ORF">DS2_14759</name>
</gene>
<protein>
    <recommendedName>
        <fullName evidence="4">DoxX family protein</fullName>
    </recommendedName>
</protein>
<accession>W7Q822</accession>
<evidence type="ECO:0000313" key="3">
    <source>
        <dbReference type="Proteomes" id="UP000019276"/>
    </source>
</evidence>
<reference evidence="2 3" key="1">
    <citation type="journal article" date="2014" name="Genome Announc.">
        <title>Draft Genome Sequence of the Agar-Degrading Bacterium Catenovulum sp. Strain DS-2, Isolated from Intestines of Haliotis diversicolor.</title>
        <authorList>
            <person name="Shan D."/>
            <person name="Li X."/>
            <person name="Gu Z."/>
            <person name="Wei G."/>
            <person name="Gao Z."/>
            <person name="Shao Z."/>
        </authorList>
    </citation>
    <scope>NUCLEOTIDE SEQUENCE [LARGE SCALE GENOMIC DNA]</scope>
    <source>
        <strain evidence="2 3">DS-2</strain>
    </source>
</reference>
<dbReference type="eggNOG" id="ENOG5033116">
    <property type="taxonomic scope" value="Bacteria"/>
</dbReference>
<organism evidence="2 3">
    <name type="scientific">Catenovulum agarivorans DS-2</name>
    <dbReference type="NCBI Taxonomy" id="1328313"/>
    <lineage>
        <taxon>Bacteria</taxon>
        <taxon>Pseudomonadati</taxon>
        <taxon>Pseudomonadota</taxon>
        <taxon>Gammaproteobacteria</taxon>
        <taxon>Alteromonadales</taxon>
        <taxon>Alteromonadaceae</taxon>
        <taxon>Catenovulum</taxon>
    </lineage>
</organism>
<proteinExistence type="predicted"/>
<evidence type="ECO:0008006" key="4">
    <source>
        <dbReference type="Google" id="ProtNLM"/>
    </source>
</evidence>
<feature type="transmembrane region" description="Helical" evidence="1">
    <location>
        <begin position="103"/>
        <end position="120"/>
    </location>
</feature>
<keyword evidence="1" id="KW-1133">Transmembrane helix</keyword>
<dbReference type="RefSeq" id="WP_035015602.1">
    <property type="nucleotide sequence ID" value="NZ_ARZY01000032.1"/>
</dbReference>
<dbReference type="EMBL" id="ARZY01000032">
    <property type="protein sequence ID" value="EWH08954.1"/>
    <property type="molecule type" value="Genomic_DNA"/>
</dbReference>
<evidence type="ECO:0000313" key="2">
    <source>
        <dbReference type="EMBL" id="EWH08954.1"/>
    </source>
</evidence>
<feature type="transmembrane region" description="Helical" evidence="1">
    <location>
        <begin position="77"/>
        <end position="97"/>
    </location>
</feature>
<sequence>MVNKDIAKSLITSFQVLLAVIYFSAGMSKLVPDFPNIIGPVWLIDELSKYQLALFGYFIAVSQLLVGLLLFFNKFRLVASLMLLPMHLSITIIPISLGWQGTPYVNGVLLLMILAILYSEKARLMALVGQAAGEKSQSNKYVYAVTFVTCWTFALLLKFVFGK</sequence>
<keyword evidence="3" id="KW-1185">Reference proteome</keyword>
<dbReference type="AlphaFoldDB" id="W7Q822"/>
<feature type="transmembrane region" description="Helical" evidence="1">
    <location>
        <begin position="141"/>
        <end position="161"/>
    </location>
</feature>
<comment type="caution">
    <text evidence="2">The sequence shown here is derived from an EMBL/GenBank/DDBJ whole genome shotgun (WGS) entry which is preliminary data.</text>
</comment>
<dbReference type="OrthoDB" id="940265at2"/>
<dbReference type="STRING" id="1328313.DS2_14759"/>
<keyword evidence="1" id="KW-0472">Membrane</keyword>
<evidence type="ECO:0000256" key="1">
    <source>
        <dbReference type="SAM" id="Phobius"/>
    </source>
</evidence>